<evidence type="ECO:0000313" key="3">
    <source>
        <dbReference type="Proteomes" id="UP000323426"/>
    </source>
</evidence>
<dbReference type="SUPFAM" id="SSF50494">
    <property type="entry name" value="Trypsin-like serine proteases"/>
    <property type="match status" value="1"/>
</dbReference>
<dbReference type="Pfam" id="PF20280">
    <property type="entry name" value="CTD4"/>
    <property type="match status" value="1"/>
</dbReference>
<dbReference type="Proteomes" id="UP000323426">
    <property type="component" value="Unassembled WGS sequence"/>
</dbReference>
<dbReference type="RefSeq" id="WP_150091247.1">
    <property type="nucleotide sequence ID" value="NZ_VWSF01000019.1"/>
</dbReference>
<name>A0A5M6D5N5_9BACT</name>
<organism evidence="2 3">
    <name type="scientific">Adhaeribacter rhizoryzae</name>
    <dbReference type="NCBI Taxonomy" id="2607907"/>
    <lineage>
        <taxon>Bacteria</taxon>
        <taxon>Pseudomonadati</taxon>
        <taxon>Bacteroidota</taxon>
        <taxon>Cytophagia</taxon>
        <taxon>Cytophagales</taxon>
        <taxon>Hymenobacteraceae</taxon>
        <taxon>Adhaeribacter</taxon>
    </lineage>
</organism>
<keyword evidence="3" id="KW-1185">Reference proteome</keyword>
<sequence length="420" mass="48517">MGIDLQYEKYTVKVDAGTGCLIQSNSDKESYILTAKHNIKDTLNGLREINVIRIGKKDKLNVRAVYKSETIDIAILVVDYIKDLNLLVKAEIEDYAPVIMYGYPDLRKGEEIQAKKLPCKCIQFHKETFFNEFEPTKAQTQADIVGFSGCGVFEEINNELFLVGIQFRMAESNGPEGRMFFYPINEFQKLADLNKLKGFSPYYLGDFSKLVDCTFEELKNEVDKVTSKVLKTFALKEIIAHVNPNMIINKLEHDVLTKKDKSFIHHFNLWLGWLEFLILNAIGRSIKCDDTDWWLNLVKNKRFLFKHTQDWISEIEDIHKTANLKGLDNNGIIIINSFPDKALGRTIIPLKKIPKISDVLESEMEIDKSEGFDPYNLKIIHHRHFIKQIIDDENICHYTSAQEKEIIESIRVIIDKVYGN</sequence>
<evidence type="ECO:0000313" key="2">
    <source>
        <dbReference type="EMBL" id="KAA5542066.1"/>
    </source>
</evidence>
<reference evidence="2 3" key="1">
    <citation type="submission" date="2019-09" db="EMBL/GenBank/DDBJ databases">
        <title>Genome sequence and assembly of Adhaeribacter sp.</title>
        <authorList>
            <person name="Chhetri G."/>
        </authorList>
    </citation>
    <scope>NUCLEOTIDE SEQUENCE [LARGE SCALE GENOMIC DNA]</scope>
    <source>
        <strain evidence="2 3">DK36</strain>
    </source>
</reference>
<dbReference type="InterPro" id="IPR009003">
    <property type="entry name" value="Peptidase_S1_PA"/>
</dbReference>
<dbReference type="AlphaFoldDB" id="A0A5M6D5N5"/>
<gene>
    <name evidence="2" type="ORF">F0145_19970</name>
</gene>
<dbReference type="EMBL" id="VWSF01000019">
    <property type="protein sequence ID" value="KAA5542066.1"/>
    <property type="molecule type" value="Genomic_DNA"/>
</dbReference>
<dbReference type="Gene3D" id="2.40.10.120">
    <property type="match status" value="1"/>
</dbReference>
<protein>
    <recommendedName>
        <fullName evidence="1">ABC-three component systems C-terminal domain-containing protein</fullName>
    </recommendedName>
</protein>
<accession>A0A5M6D5N5</accession>
<comment type="caution">
    <text evidence="2">The sequence shown here is derived from an EMBL/GenBank/DDBJ whole genome shotgun (WGS) entry which is preliminary data.</text>
</comment>
<evidence type="ECO:0000259" key="1">
    <source>
        <dbReference type="Pfam" id="PF20280"/>
    </source>
</evidence>
<proteinExistence type="predicted"/>
<dbReference type="InterPro" id="IPR046916">
    <property type="entry name" value="ABC-3C_CTD4"/>
</dbReference>
<feature type="domain" description="ABC-three component systems C-terminal" evidence="1">
    <location>
        <begin position="181"/>
        <end position="390"/>
    </location>
</feature>